<reference evidence="2" key="1">
    <citation type="submission" date="2018-11" db="EMBL/GenBank/DDBJ databases">
        <authorList>
            <consortium name="Pathogen Informatics"/>
        </authorList>
    </citation>
    <scope>NUCLEOTIDE SEQUENCE</scope>
</reference>
<dbReference type="Proteomes" id="UP000784294">
    <property type="component" value="Unassembled WGS sequence"/>
</dbReference>
<dbReference type="Gene3D" id="3.30.40.10">
    <property type="entry name" value="Zinc/RING finger domain, C3HC4 (zinc finger)"/>
    <property type="match status" value="1"/>
</dbReference>
<feature type="compositionally biased region" description="Acidic residues" evidence="1">
    <location>
        <begin position="175"/>
        <end position="209"/>
    </location>
</feature>
<comment type="caution">
    <text evidence="2">The sequence shown here is derived from an EMBL/GenBank/DDBJ whole genome shotgun (WGS) entry which is preliminary data.</text>
</comment>
<dbReference type="EMBL" id="CAAALY010252634">
    <property type="protein sequence ID" value="VEL36577.1"/>
    <property type="molecule type" value="Genomic_DNA"/>
</dbReference>
<gene>
    <name evidence="2" type="ORF">PXEA_LOCUS30017</name>
</gene>
<evidence type="ECO:0000256" key="1">
    <source>
        <dbReference type="SAM" id="MobiDB-lite"/>
    </source>
</evidence>
<organism evidence="2 3">
    <name type="scientific">Protopolystoma xenopodis</name>
    <dbReference type="NCBI Taxonomy" id="117903"/>
    <lineage>
        <taxon>Eukaryota</taxon>
        <taxon>Metazoa</taxon>
        <taxon>Spiralia</taxon>
        <taxon>Lophotrochozoa</taxon>
        <taxon>Platyhelminthes</taxon>
        <taxon>Monogenea</taxon>
        <taxon>Polyopisthocotylea</taxon>
        <taxon>Polystomatidea</taxon>
        <taxon>Polystomatidae</taxon>
        <taxon>Protopolystoma</taxon>
    </lineage>
</organism>
<dbReference type="AlphaFoldDB" id="A0A448XH55"/>
<evidence type="ECO:0000313" key="3">
    <source>
        <dbReference type="Proteomes" id="UP000784294"/>
    </source>
</evidence>
<dbReference type="InterPro" id="IPR013083">
    <property type="entry name" value="Znf_RING/FYVE/PHD"/>
</dbReference>
<sequence length="335" mass="36561">MGNEVSQLPADAGLGPLARRDSGFRDDQYVPVRRPSQLGLGPGSCASETTGLQAPRRQGHSQPPRRPHEASALGNASGRIPETGKWPTQSPHSFPPSVQTIAVDASCGLVSAEAGEDSRGSTSSSASLLGLLKRSIGSAVSGALSGAKETHDGHEMGSGQTWETDCPKRGFPDEGLSEEEDLREAADDEFSEQPTHEEEEEGDEEEEEGEASKTSRRYTFEEGASASSKDKHDWGSRCRIRMPPERRIPEWLRSQPVSRSRLLEPDLSQLTEEERQHIAGVLSRVRKLEQAEGDRLRWVSLFPYLQFINNVLQGLQGQIAIRIMLNAALELTATS</sequence>
<proteinExistence type="predicted"/>
<feature type="compositionally biased region" description="Polar residues" evidence="1">
    <location>
        <begin position="86"/>
        <end position="97"/>
    </location>
</feature>
<feature type="compositionally biased region" description="Basic and acidic residues" evidence="1">
    <location>
        <begin position="228"/>
        <end position="237"/>
    </location>
</feature>
<accession>A0A448XH55</accession>
<evidence type="ECO:0000313" key="2">
    <source>
        <dbReference type="EMBL" id="VEL36577.1"/>
    </source>
</evidence>
<name>A0A448XH55_9PLAT</name>
<feature type="compositionally biased region" description="Basic and acidic residues" evidence="1">
    <location>
        <begin position="18"/>
        <end position="28"/>
    </location>
</feature>
<feature type="region of interest" description="Disordered" evidence="1">
    <location>
        <begin position="1"/>
        <end position="97"/>
    </location>
</feature>
<keyword evidence="3" id="KW-1185">Reference proteome</keyword>
<feature type="region of interest" description="Disordered" evidence="1">
    <location>
        <begin position="142"/>
        <end position="237"/>
    </location>
</feature>
<protein>
    <submittedName>
        <fullName evidence="2">Uncharacterized protein</fullName>
    </submittedName>
</protein>